<sequence>METLVLTGIVLASVVVGGIVVALAAYIIIRCSNDNDSNDNKLTTTVSYSNHHHQQEPQIPYPEDTNESTYVSYREQSEDMVDGGQSKYRPPSIDPKELRGPGFKYNLPQRFQKYTPKEDQPEQQQQDIWRQTSHVPTTHDRRRNSYIPPQDLRQHSYMPDNKRALSRNPSAPSPYKRHSISVPYIQHQRHQQYRPIQQAGQKKEEELLYFRLTTPTDYFTPAAQEHNRQQPRIWPSPVDPLPRPHKYHTHNKEPDPAWIANNYWI</sequence>
<feature type="compositionally biased region" description="Polar residues" evidence="1">
    <location>
        <begin position="38"/>
        <end position="49"/>
    </location>
</feature>
<reference evidence="2" key="1">
    <citation type="submission" date="2023-10" db="EMBL/GenBank/DDBJ databases">
        <title>Genome assemblies of two species of porcelain crab, Petrolisthes cinctipes and Petrolisthes manimaculis (Anomura: Porcellanidae).</title>
        <authorList>
            <person name="Angst P."/>
        </authorList>
    </citation>
    <scope>NUCLEOTIDE SEQUENCE</scope>
    <source>
        <strain evidence="2">PB745_01</strain>
        <tissue evidence="2">Gill</tissue>
    </source>
</reference>
<comment type="caution">
    <text evidence="2">The sequence shown here is derived from an EMBL/GenBank/DDBJ whole genome shotgun (WGS) entry which is preliminary data.</text>
</comment>
<accession>A0AAE1KLG0</accession>
<evidence type="ECO:0000313" key="2">
    <source>
        <dbReference type="EMBL" id="KAK3878586.1"/>
    </source>
</evidence>
<keyword evidence="3" id="KW-1185">Reference proteome</keyword>
<organism evidence="2 3">
    <name type="scientific">Petrolisthes cinctipes</name>
    <name type="common">Flat porcelain crab</name>
    <dbReference type="NCBI Taxonomy" id="88211"/>
    <lineage>
        <taxon>Eukaryota</taxon>
        <taxon>Metazoa</taxon>
        <taxon>Ecdysozoa</taxon>
        <taxon>Arthropoda</taxon>
        <taxon>Crustacea</taxon>
        <taxon>Multicrustacea</taxon>
        <taxon>Malacostraca</taxon>
        <taxon>Eumalacostraca</taxon>
        <taxon>Eucarida</taxon>
        <taxon>Decapoda</taxon>
        <taxon>Pleocyemata</taxon>
        <taxon>Anomura</taxon>
        <taxon>Galatheoidea</taxon>
        <taxon>Porcellanidae</taxon>
        <taxon>Petrolisthes</taxon>
    </lineage>
</organism>
<evidence type="ECO:0000313" key="3">
    <source>
        <dbReference type="Proteomes" id="UP001286313"/>
    </source>
</evidence>
<dbReference type="Proteomes" id="UP001286313">
    <property type="component" value="Unassembled WGS sequence"/>
</dbReference>
<name>A0AAE1KLG0_PETCI</name>
<gene>
    <name evidence="2" type="ORF">Pcinc_016799</name>
</gene>
<feature type="region of interest" description="Disordered" evidence="1">
    <location>
        <begin position="38"/>
        <end position="175"/>
    </location>
</feature>
<proteinExistence type="predicted"/>
<dbReference type="EMBL" id="JAWQEG010001543">
    <property type="protein sequence ID" value="KAK3878586.1"/>
    <property type="molecule type" value="Genomic_DNA"/>
</dbReference>
<protein>
    <submittedName>
        <fullName evidence="2">Uncharacterized protein</fullName>
    </submittedName>
</protein>
<dbReference type="AlphaFoldDB" id="A0AAE1KLG0"/>
<evidence type="ECO:0000256" key="1">
    <source>
        <dbReference type="SAM" id="MobiDB-lite"/>
    </source>
</evidence>